<dbReference type="GO" id="GO:0016787">
    <property type="term" value="F:hydrolase activity"/>
    <property type="evidence" value="ECO:0007669"/>
    <property type="project" value="UniProtKB-KW"/>
</dbReference>
<gene>
    <name evidence="7" type="ORF">HYH03_012072</name>
</gene>
<name>A0A835XTK0_9CHLO</name>
<protein>
    <recommendedName>
        <fullName evidence="6">DNA2/NAM7 helicase-like C-terminal domain-containing protein</fullName>
    </recommendedName>
</protein>
<feature type="compositionally biased region" description="Pro residues" evidence="5">
    <location>
        <begin position="61"/>
        <end position="86"/>
    </location>
</feature>
<dbReference type="PANTHER" id="PTHR43788:SF8">
    <property type="entry name" value="DNA-BINDING PROTEIN SMUBP-2"/>
    <property type="match status" value="1"/>
</dbReference>
<accession>A0A835XTK0</accession>
<feature type="compositionally biased region" description="Gly residues" evidence="5">
    <location>
        <begin position="410"/>
        <end position="424"/>
    </location>
</feature>
<feature type="compositionally biased region" description="Low complexity" evidence="5">
    <location>
        <begin position="387"/>
        <end position="396"/>
    </location>
</feature>
<feature type="compositionally biased region" description="Low complexity" evidence="5">
    <location>
        <begin position="102"/>
        <end position="145"/>
    </location>
</feature>
<keyword evidence="1" id="KW-0547">Nucleotide-binding</keyword>
<feature type="compositionally biased region" description="Low complexity" evidence="5">
    <location>
        <begin position="28"/>
        <end position="48"/>
    </location>
</feature>
<evidence type="ECO:0000259" key="6">
    <source>
        <dbReference type="Pfam" id="PF13087"/>
    </source>
</evidence>
<feature type="domain" description="DNA2/NAM7 helicase-like C-terminal" evidence="6">
    <location>
        <begin position="989"/>
        <end position="1175"/>
    </location>
</feature>
<dbReference type="InterPro" id="IPR047187">
    <property type="entry name" value="SF1_C_Upf1"/>
</dbReference>
<dbReference type="PANTHER" id="PTHR43788">
    <property type="entry name" value="DNA2/NAM7 HELICASE FAMILY MEMBER"/>
    <property type="match status" value="1"/>
</dbReference>
<dbReference type="SUPFAM" id="SSF52540">
    <property type="entry name" value="P-loop containing nucleoside triphosphate hydrolases"/>
    <property type="match status" value="1"/>
</dbReference>
<organism evidence="7 8">
    <name type="scientific">Edaphochlamys debaryana</name>
    <dbReference type="NCBI Taxonomy" id="47281"/>
    <lineage>
        <taxon>Eukaryota</taxon>
        <taxon>Viridiplantae</taxon>
        <taxon>Chlorophyta</taxon>
        <taxon>core chlorophytes</taxon>
        <taxon>Chlorophyceae</taxon>
        <taxon>CS clade</taxon>
        <taxon>Chlamydomonadales</taxon>
        <taxon>Chlamydomonadales incertae sedis</taxon>
        <taxon>Edaphochlamys</taxon>
    </lineage>
</organism>
<evidence type="ECO:0000256" key="1">
    <source>
        <dbReference type="ARBA" id="ARBA00022741"/>
    </source>
</evidence>
<evidence type="ECO:0000256" key="5">
    <source>
        <dbReference type="SAM" id="MobiDB-lite"/>
    </source>
</evidence>
<comment type="caution">
    <text evidence="7">The sequence shown here is derived from an EMBL/GenBank/DDBJ whole genome shotgun (WGS) entry which is preliminary data.</text>
</comment>
<dbReference type="GO" id="GO:0003676">
    <property type="term" value="F:nucleic acid binding"/>
    <property type="evidence" value="ECO:0007669"/>
    <property type="project" value="InterPro"/>
</dbReference>
<evidence type="ECO:0000256" key="2">
    <source>
        <dbReference type="ARBA" id="ARBA00022801"/>
    </source>
</evidence>
<feature type="region of interest" description="Disordered" evidence="5">
    <location>
        <begin position="1"/>
        <end position="20"/>
    </location>
</feature>
<dbReference type="InterPro" id="IPR050534">
    <property type="entry name" value="Coronavir_polyprotein_1ab"/>
</dbReference>
<dbReference type="Proteomes" id="UP000612055">
    <property type="component" value="Unassembled WGS sequence"/>
</dbReference>
<dbReference type="Gene3D" id="3.40.50.300">
    <property type="entry name" value="P-loop containing nucleotide triphosphate hydrolases"/>
    <property type="match status" value="2"/>
</dbReference>
<dbReference type="InterPro" id="IPR027417">
    <property type="entry name" value="P-loop_NTPase"/>
</dbReference>
<feature type="compositionally biased region" description="Low complexity" evidence="5">
    <location>
        <begin position="184"/>
        <end position="194"/>
    </location>
</feature>
<feature type="region of interest" description="Disordered" evidence="5">
    <location>
        <begin position="28"/>
        <end position="271"/>
    </location>
</feature>
<evidence type="ECO:0000256" key="3">
    <source>
        <dbReference type="ARBA" id="ARBA00022806"/>
    </source>
</evidence>
<dbReference type="Gene3D" id="3.30.420.10">
    <property type="entry name" value="Ribonuclease H-like superfamily/Ribonuclease H"/>
    <property type="match status" value="1"/>
</dbReference>
<feature type="region of interest" description="Disordered" evidence="5">
    <location>
        <begin position="382"/>
        <end position="424"/>
    </location>
</feature>
<dbReference type="InterPro" id="IPR036397">
    <property type="entry name" value="RNaseH_sf"/>
</dbReference>
<dbReference type="CDD" id="cd18808">
    <property type="entry name" value="SF1_C_Upf1"/>
    <property type="match status" value="1"/>
</dbReference>
<keyword evidence="3" id="KW-0347">Helicase</keyword>
<keyword evidence="2" id="KW-0378">Hydrolase</keyword>
<dbReference type="AlphaFoldDB" id="A0A835XTK0"/>
<evidence type="ECO:0000313" key="7">
    <source>
        <dbReference type="EMBL" id="KAG2489435.1"/>
    </source>
</evidence>
<proteinExistence type="predicted"/>
<dbReference type="Pfam" id="PF13087">
    <property type="entry name" value="AAA_12"/>
    <property type="match status" value="1"/>
</dbReference>
<dbReference type="OrthoDB" id="6513042at2759"/>
<dbReference type="GO" id="GO:0005524">
    <property type="term" value="F:ATP binding"/>
    <property type="evidence" value="ECO:0007669"/>
    <property type="project" value="UniProtKB-KW"/>
</dbReference>
<dbReference type="Pfam" id="PF13604">
    <property type="entry name" value="AAA_30"/>
    <property type="match status" value="1"/>
</dbReference>
<feature type="compositionally biased region" description="Low complexity" evidence="5">
    <location>
        <begin position="152"/>
        <end position="168"/>
    </location>
</feature>
<feature type="compositionally biased region" description="Low complexity" evidence="5">
    <location>
        <begin position="239"/>
        <end position="271"/>
    </location>
</feature>
<dbReference type="EMBL" id="JAEHOE010000073">
    <property type="protein sequence ID" value="KAG2489435.1"/>
    <property type="molecule type" value="Genomic_DNA"/>
</dbReference>
<evidence type="ECO:0000256" key="4">
    <source>
        <dbReference type="ARBA" id="ARBA00022840"/>
    </source>
</evidence>
<keyword evidence="8" id="KW-1185">Reference proteome</keyword>
<dbReference type="InterPro" id="IPR041679">
    <property type="entry name" value="DNA2/NAM7-like_C"/>
</dbReference>
<sequence length="1203" mass="127665">MGSQQSTEGEPRAKADAQLDLTYEALKALSLSTSSGPGPTSSSGPGASRVQPVQPATRPAAPEPPPPHPRPSTPPASPPRRPPLPGMEPSASSSRHSRSLHHVPSAASVASTASASTWIPSASTSAAVSRSSSSALHASASAASLQPPPQPSTSLKTSAKQQQQAQKAVPPPKPSASLRSSAKPPQQQAQQQAEPRPPAPFTKLINSARPQQPPPQQAQQKQKKRGQAAAPPVPPPAPSSALVGSARARPAPAPPSSQQSQAAPAAAAGAQQRGAAGSARVLVDLWVPLDPPVLGMRRLAVRQLPYDKVRHADVAWLRGGWESADMAAAEESAGVAGAKPAAKRLPRVLGFDTEFIGDQLALLQLCAGDRALLIRVPPVRPTGGAKGAAAAGSAGADKGKAQGKGKGKADGGQGGAKVGKGAGGAGRAHPFVCPGDLKQILCEPAVPKAAAEAWQDALMVFAGFGVKLRGGLDLTVAVPPPDEEQTRGRKKLSLFDIFATFFPASTLAKDKTIDHSKWFVGTLSDEQVKYAALDAFVSYAAGVMVQRRDPETLPPPVDLSVPAHWEVVLAAQWVCVYQFLEAQSPRRSRHDFHQATFELAKGGKKELQLFVRMARFQTRLRRQMFVFIRVPNDDRPILGRCAEAKGKSAWVTKLRWAGPKGQDVKLHEVSEVREIEMDDPNETPEEEAIKKLIARVLCGQASLKEHGLVAGIFGGGSLALPPAGAVSERAQAKVAAALMADVQVNGPQRTAIEEVLYGSAAVTLVQGPPGTGKTTVISRVVELWLQHVAPSAPTVGPQRRAEAMACVARSNVAARNIALALIKRGLGPSDFRLVVSQEFHFEWHEEQYRGELEQVLIVSDKLHRSDMPRQLEEVKVFVTTTSMLTGVNFQQAALYGKVLTRLLVDEASQIYAGDMVLPLHVFGEHLRSLALFGDDMQLPPYGSEWDGATQPSPFDHLTPPAGRAAARLRPQPNAFSVGPDLCAGGGGVRRIMLEVSYRLPPSLCAFISQRMYGNQLQCGNPYGHTPYGAGGSAPREVEWVNVADGVEERKSGPSSSNPREAHAVLKVVRQSVLPTGLSWTVLTGYDLQRSVLDKLISSQPDLARHREGGGGGQGGGGGKQDCDRVYNIDTFQGREDCVVVVSCVKTGRSLGFMRDDRRVNVMLTRCTHRLIVVGSLDTALSEPDTLLCRLATHCVGRGLVRGA</sequence>
<keyword evidence="4" id="KW-0067">ATP-binding</keyword>
<evidence type="ECO:0000313" key="8">
    <source>
        <dbReference type="Proteomes" id="UP000612055"/>
    </source>
</evidence>
<dbReference type="SUPFAM" id="SSF53098">
    <property type="entry name" value="Ribonuclease H-like"/>
    <property type="match status" value="1"/>
</dbReference>
<dbReference type="GO" id="GO:0043139">
    <property type="term" value="F:5'-3' DNA helicase activity"/>
    <property type="evidence" value="ECO:0007669"/>
    <property type="project" value="TreeGrafter"/>
</dbReference>
<dbReference type="InterPro" id="IPR012337">
    <property type="entry name" value="RNaseH-like_sf"/>
</dbReference>
<reference evidence="7" key="1">
    <citation type="journal article" date="2020" name="bioRxiv">
        <title>Comparative genomics of Chlamydomonas.</title>
        <authorList>
            <person name="Craig R.J."/>
            <person name="Hasan A.R."/>
            <person name="Ness R.W."/>
            <person name="Keightley P.D."/>
        </authorList>
    </citation>
    <scope>NUCLEOTIDE SEQUENCE</scope>
    <source>
        <strain evidence="7">CCAP 11/70</strain>
    </source>
</reference>